<reference evidence="2 3" key="1">
    <citation type="submission" date="2019-08" db="EMBL/GenBank/DDBJ databases">
        <title>Whole genome of Aphis craccivora.</title>
        <authorList>
            <person name="Voronova N.V."/>
            <person name="Shulinski R.S."/>
            <person name="Bandarenka Y.V."/>
            <person name="Zhorov D.G."/>
            <person name="Warner D."/>
        </authorList>
    </citation>
    <scope>NUCLEOTIDE SEQUENCE [LARGE SCALE GENOMIC DNA]</scope>
    <source>
        <strain evidence="2">180601</strain>
        <tissue evidence="2">Whole Body</tissue>
    </source>
</reference>
<feature type="domain" description="Reverse transcriptase" evidence="1">
    <location>
        <begin position="843"/>
        <end position="1092"/>
    </location>
</feature>
<dbReference type="PROSITE" id="PS50878">
    <property type="entry name" value="RT_POL"/>
    <property type="match status" value="1"/>
</dbReference>
<dbReference type="OrthoDB" id="6629632at2759"/>
<dbReference type="InterPro" id="IPR043502">
    <property type="entry name" value="DNA/RNA_pol_sf"/>
</dbReference>
<protein>
    <submittedName>
        <fullName evidence="2">RNA-directed DNA polymerase from mobile element jockey</fullName>
    </submittedName>
</protein>
<keyword evidence="3" id="KW-1185">Reference proteome</keyword>
<accession>A0A6G0W365</accession>
<feature type="non-terminal residue" evidence="2">
    <location>
        <position position="1"/>
    </location>
</feature>
<dbReference type="AlphaFoldDB" id="A0A6G0W365"/>
<dbReference type="PANTHER" id="PTHR47510:SF3">
    <property type="entry name" value="ENDO_EXONUCLEASE_PHOSPHATASE DOMAIN-CONTAINING PROTEIN"/>
    <property type="match status" value="1"/>
</dbReference>
<dbReference type="PANTHER" id="PTHR47510">
    <property type="entry name" value="REVERSE TRANSCRIPTASE DOMAIN-CONTAINING PROTEIN"/>
    <property type="match status" value="1"/>
</dbReference>
<dbReference type="SUPFAM" id="SSF56672">
    <property type="entry name" value="DNA/RNA polymerases"/>
    <property type="match status" value="1"/>
</dbReference>
<dbReference type="SUPFAM" id="SSF56219">
    <property type="entry name" value="DNase I-like"/>
    <property type="match status" value="1"/>
</dbReference>
<keyword evidence="2" id="KW-0548">Nucleotidyltransferase</keyword>
<comment type="caution">
    <text evidence="2">The sequence shown here is derived from an EMBL/GenBank/DDBJ whole genome shotgun (WGS) entry which is preliminary data.</text>
</comment>
<keyword evidence="2" id="KW-0808">Transferase</keyword>
<dbReference type="InterPro" id="IPR000477">
    <property type="entry name" value="RT_dom"/>
</dbReference>
<dbReference type="InterPro" id="IPR005135">
    <property type="entry name" value="Endo/exonuclease/phosphatase"/>
</dbReference>
<keyword evidence="2" id="KW-0695">RNA-directed DNA polymerase</keyword>
<evidence type="ECO:0000313" key="2">
    <source>
        <dbReference type="EMBL" id="KAF0719373.1"/>
    </source>
</evidence>
<evidence type="ECO:0000313" key="3">
    <source>
        <dbReference type="Proteomes" id="UP000478052"/>
    </source>
</evidence>
<dbReference type="Pfam" id="PF00078">
    <property type="entry name" value="RVT_1"/>
    <property type="match status" value="1"/>
</dbReference>
<dbReference type="EMBL" id="VUJU01009566">
    <property type="protein sequence ID" value="KAF0719373.1"/>
    <property type="molecule type" value="Genomic_DNA"/>
</dbReference>
<sequence>YERPMRSRELSKRLGLKGNVRISKDVIIPIYFVVLQPIDYSLSRIPMSNLDSVDPWRLSRNSNLARAKAPYFCPLFIRTFSPVSRKRIMTQNNDLLSSELNKWTKSMLVDYIVAQTLPAGVKLSDDLSKFLKDSSSDLVSPSHGNSINIANIFQSVVDELKSVALSNAKLHDMLNHLNAAPNAQTPKSNAQLFKLPVAVHPKSVTGTRSTQPSNQLTASHSSSVKSKFIVGSLKNSSSKLSSVPVRKHVDIFVSRLDPSVTTALLESELFNGYSDVTISKMVTRHPSYSSFHIRLLADKLDIVLDPAFCPDGVMVEHDSRRHSKKLISSCSSTCPPLSVAYAPPTSRSGVVKHPEKLISQGLKLPMGYYQNCRGLRTKLCLFKCNVALFNYIFICLTETWLTNSFQDTELGLHNYVVFRCDRSSLSSSFSRGGGVLVAIRNDVVHNLLPALINNVEYLFVKFYVNNTAYIVCSVYIPPSSPIPVYESFMSAAQYIIDANPGSVFIFSGDFNLPDLSWSNDDFGLIYSSSGPAIHCVPDFFAYNNFYQLNHIPNSNGNFLDLVFSNDSRINIEKSVTGVVSCDPYHPALVFMLTFVDDLSSIDSYHKYYNFRKACYPRISAYLSSFNWLETLATTDIDSATCALYDALHYCVTSFVPLVVFKPSKFPSWFPKNLKNIVFAKKKMHAKYKASRNPVDYNKFSNLRAQYKYYYKKCYKTFLDNTENMLNVNPRLFWDFVRRCRSSNGIPNSVHLNDLSATGAESISSLFSSYFNSVYVPSSANSLPVIQFAQHTLPSDCIFGIDDVENGLAALKNVHSVGPDGLSGTFLYNIRSVLCFPLWLLFRRSMDDGIFPSMLKISSVTPVFISGDKSNVKNYRPISILSHIAKLFEHLVLQSIQPSVDSVLVDEQYGSRPGRSSTSNLIVFNNFVLEAFENGSQVDVVYTDFVKAFDRVDHAILIDILYKSGFGEPILSWFKSYLSDRVQWVKVLGSKSAVIPVPSGVPQGGHLSPLLFSLFINGITKAVPKCRFLMFADDLKLFRKIESEADCLALQNELDSISLWFSTLGLQFNTNKCKAMSFTRRRVASNSDLGVLFTADLNFRPHIDSVCCRALKSLGFVMRTMNEFKLSGSLKTVYCSLVRSMLEYASVLWDPFVVIDSCYLERVQRRFLSSAAYMLEIVHPPHDYAPVLRALSLTSLADRRVKANLAFLKKLIYGSLNAPSLLVQVNFKVPHRATRSRVPFTVPLHCTNYGKNKPIDRMMQLANEDPSFLSLP</sequence>
<gene>
    <name evidence="2" type="ORF">FWK35_00034438</name>
</gene>
<dbReference type="Pfam" id="PF14529">
    <property type="entry name" value="Exo_endo_phos_2"/>
    <property type="match status" value="1"/>
</dbReference>
<evidence type="ECO:0000259" key="1">
    <source>
        <dbReference type="PROSITE" id="PS50878"/>
    </source>
</evidence>
<dbReference type="Gene3D" id="3.60.10.10">
    <property type="entry name" value="Endonuclease/exonuclease/phosphatase"/>
    <property type="match status" value="1"/>
</dbReference>
<dbReference type="CDD" id="cd01650">
    <property type="entry name" value="RT_nLTR_like"/>
    <property type="match status" value="1"/>
</dbReference>
<organism evidence="2 3">
    <name type="scientific">Aphis craccivora</name>
    <name type="common">Cowpea aphid</name>
    <dbReference type="NCBI Taxonomy" id="307492"/>
    <lineage>
        <taxon>Eukaryota</taxon>
        <taxon>Metazoa</taxon>
        <taxon>Ecdysozoa</taxon>
        <taxon>Arthropoda</taxon>
        <taxon>Hexapoda</taxon>
        <taxon>Insecta</taxon>
        <taxon>Pterygota</taxon>
        <taxon>Neoptera</taxon>
        <taxon>Paraneoptera</taxon>
        <taxon>Hemiptera</taxon>
        <taxon>Sternorrhyncha</taxon>
        <taxon>Aphidomorpha</taxon>
        <taxon>Aphidoidea</taxon>
        <taxon>Aphididae</taxon>
        <taxon>Aphidini</taxon>
        <taxon>Aphis</taxon>
        <taxon>Aphis</taxon>
    </lineage>
</organism>
<name>A0A6G0W365_APHCR</name>
<proteinExistence type="predicted"/>
<dbReference type="GO" id="GO:0003964">
    <property type="term" value="F:RNA-directed DNA polymerase activity"/>
    <property type="evidence" value="ECO:0007669"/>
    <property type="project" value="UniProtKB-KW"/>
</dbReference>
<dbReference type="Proteomes" id="UP000478052">
    <property type="component" value="Unassembled WGS sequence"/>
</dbReference>
<dbReference type="InterPro" id="IPR036691">
    <property type="entry name" value="Endo/exonu/phosph_ase_sf"/>
</dbReference>